<dbReference type="Proteomes" id="UP000053257">
    <property type="component" value="Unassembled WGS sequence"/>
</dbReference>
<dbReference type="STRING" id="745531.A0A0C3S9C8"/>
<dbReference type="GO" id="GO:0005667">
    <property type="term" value="C:transcription regulator complex"/>
    <property type="evidence" value="ECO:0007669"/>
    <property type="project" value="TreeGrafter"/>
</dbReference>
<dbReference type="PROSITE" id="PS00028">
    <property type="entry name" value="ZINC_FINGER_C2H2_1"/>
    <property type="match status" value="2"/>
</dbReference>
<name>A0A0C3S9C8_PHLG1</name>
<dbReference type="GO" id="GO:0000785">
    <property type="term" value="C:chromatin"/>
    <property type="evidence" value="ECO:0007669"/>
    <property type="project" value="TreeGrafter"/>
</dbReference>
<accession>A0A0C3S9C8</accession>
<evidence type="ECO:0000256" key="4">
    <source>
        <dbReference type="ARBA" id="ARBA00022833"/>
    </source>
</evidence>
<dbReference type="Gene3D" id="3.30.160.60">
    <property type="entry name" value="Classic Zinc Finger"/>
    <property type="match status" value="2"/>
</dbReference>
<evidence type="ECO:0000256" key="1">
    <source>
        <dbReference type="ARBA" id="ARBA00022723"/>
    </source>
</evidence>
<evidence type="ECO:0000313" key="8">
    <source>
        <dbReference type="EMBL" id="KIP06085.1"/>
    </source>
</evidence>
<proteinExistence type="predicted"/>
<feature type="region of interest" description="Disordered" evidence="6">
    <location>
        <begin position="108"/>
        <end position="158"/>
    </location>
</feature>
<dbReference type="GO" id="GO:0000978">
    <property type="term" value="F:RNA polymerase II cis-regulatory region sequence-specific DNA binding"/>
    <property type="evidence" value="ECO:0007669"/>
    <property type="project" value="TreeGrafter"/>
</dbReference>
<dbReference type="HOGENOM" id="CLU_1428474_0_0_1"/>
<keyword evidence="3 5" id="KW-0863">Zinc-finger</keyword>
<evidence type="ECO:0000256" key="6">
    <source>
        <dbReference type="SAM" id="MobiDB-lite"/>
    </source>
</evidence>
<dbReference type="Pfam" id="PF00096">
    <property type="entry name" value="zf-C2H2"/>
    <property type="match status" value="2"/>
</dbReference>
<dbReference type="PANTHER" id="PTHR14003">
    <property type="entry name" value="TRANSCRIPTIONAL REPRESSOR PROTEIN YY"/>
    <property type="match status" value="1"/>
</dbReference>
<keyword evidence="1" id="KW-0479">Metal-binding</keyword>
<feature type="domain" description="C2H2-type" evidence="7">
    <location>
        <begin position="64"/>
        <end position="91"/>
    </location>
</feature>
<evidence type="ECO:0000256" key="3">
    <source>
        <dbReference type="ARBA" id="ARBA00022771"/>
    </source>
</evidence>
<gene>
    <name evidence="8" type="ORF">PHLGIDRAFT_471546</name>
</gene>
<dbReference type="SMART" id="SM00355">
    <property type="entry name" value="ZnF_C2H2"/>
    <property type="match status" value="2"/>
</dbReference>
<keyword evidence="4" id="KW-0862">Zinc</keyword>
<dbReference type="GO" id="GO:0008270">
    <property type="term" value="F:zinc ion binding"/>
    <property type="evidence" value="ECO:0007669"/>
    <property type="project" value="UniProtKB-KW"/>
</dbReference>
<organism evidence="8 9">
    <name type="scientific">Phlebiopsis gigantea (strain 11061_1 CR5-6)</name>
    <name type="common">White-rot fungus</name>
    <name type="synonym">Peniophora gigantea</name>
    <dbReference type="NCBI Taxonomy" id="745531"/>
    <lineage>
        <taxon>Eukaryota</taxon>
        <taxon>Fungi</taxon>
        <taxon>Dikarya</taxon>
        <taxon>Basidiomycota</taxon>
        <taxon>Agaricomycotina</taxon>
        <taxon>Agaricomycetes</taxon>
        <taxon>Polyporales</taxon>
        <taxon>Phanerochaetaceae</taxon>
        <taxon>Phlebiopsis</taxon>
    </lineage>
</organism>
<evidence type="ECO:0000256" key="2">
    <source>
        <dbReference type="ARBA" id="ARBA00022737"/>
    </source>
</evidence>
<keyword evidence="9" id="KW-1185">Reference proteome</keyword>
<reference evidence="8 9" key="1">
    <citation type="journal article" date="2014" name="PLoS Genet.">
        <title>Analysis of the Phlebiopsis gigantea genome, transcriptome and secretome provides insight into its pioneer colonization strategies of wood.</title>
        <authorList>
            <person name="Hori C."/>
            <person name="Ishida T."/>
            <person name="Igarashi K."/>
            <person name="Samejima M."/>
            <person name="Suzuki H."/>
            <person name="Master E."/>
            <person name="Ferreira P."/>
            <person name="Ruiz-Duenas F.J."/>
            <person name="Held B."/>
            <person name="Canessa P."/>
            <person name="Larrondo L.F."/>
            <person name="Schmoll M."/>
            <person name="Druzhinina I.S."/>
            <person name="Kubicek C.P."/>
            <person name="Gaskell J.A."/>
            <person name="Kersten P."/>
            <person name="St John F."/>
            <person name="Glasner J."/>
            <person name="Sabat G."/>
            <person name="Splinter BonDurant S."/>
            <person name="Syed K."/>
            <person name="Yadav J."/>
            <person name="Mgbeahuruike A.C."/>
            <person name="Kovalchuk A."/>
            <person name="Asiegbu F.O."/>
            <person name="Lackner G."/>
            <person name="Hoffmeister D."/>
            <person name="Rencoret J."/>
            <person name="Gutierrez A."/>
            <person name="Sun H."/>
            <person name="Lindquist E."/>
            <person name="Barry K."/>
            <person name="Riley R."/>
            <person name="Grigoriev I.V."/>
            <person name="Henrissat B."/>
            <person name="Kues U."/>
            <person name="Berka R.M."/>
            <person name="Martinez A.T."/>
            <person name="Covert S.F."/>
            <person name="Blanchette R.A."/>
            <person name="Cullen D."/>
        </authorList>
    </citation>
    <scope>NUCLEOTIDE SEQUENCE [LARGE SCALE GENOMIC DNA]</scope>
    <source>
        <strain evidence="8 9">11061_1 CR5-6</strain>
    </source>
</reference>
<dbReference type="GO" id="GO:0031519">
    <property type="term" value="C:PcG protein complex"/>
    <property type="evidence" value="ECO:0007669"/>
    <property type="project" value="TreeGrafter"/>
</dbReference>
<dbReference type="InterPro" id="IPR013087">
    <property type="entry name" value="Znf_C2H2_type"/>
</dbReference>
<evidence type="ECO:0000313" key="9">
    <source>
        <dbReference type="Proteomes" id="UP000053257"/>
    </source>
</evidence>
<dbReference type="AlphaFoldDB" id="A0A0C3S9C8"/>
<keyword evidence="2" id="KW-0677">Repeat</keyword>
<dbReference type="SUPFAM" id="SSF57667">
    <property type="entry name" value="beta-beta-alpha zinc fingers"/>
    <property type="match status" value="1"/>
</dbReference>
<dbReference type="EMBL" id="KN840526">
    <property type="protein sequence ID" value="KIP06085.1"/>
    <property type="molecule type" value="Genomic_DNA"/>
</dbReference>
<evidence type="ECO:0000259" key="7">
    <source>
        <dbReference type="PROSITE" id="PS50157"/>
    </source>
</evidence>
<sequence length="190" mass="21166">MSTLPSFKDAFPDELFNVLQSTSQIHNRTCNDILLRMVSPSMLPDPSISSPFNSDSVAPHPSGRICMYCRRTFTKPSTLRTHLVTHTRQKPYRCIDVGCSRKYSTRSNMLRHLRTHTSGRDRSTSASKVESTERVEAPRSSSRIAPLPGAPSLSDADSPVFMTALSESLFASRRLPPPWQSSHSDTKKGT</sequence>
<feature type="domain" description="C2H2-type" evidence="7">
    <location>
        <begin position="92"/>
        <end position="121"/>
    </location>
</feature>
<protein>
    <recommendedName>
        <fullName evidence="7">C2H2-type domain-containing protein</fullName>
    </recommendedName>
</protein>
<dbReference type="PANTHER" id="PTHR14003:SF19">
    <property type="entry name" value="YY2 TRANSCRIPTION FACTOR"/>
    <property type="match status" value="1"/>
</dbReference>
<dbReference type="InterPro" id="IPR036236">
    <property type="entry name" value="Znf_C2H2_sf"/>
</dbReference>
<dbReference type="GO" id="GO:0000981">
    <property type="term" value="F:DNA-binding transcription factor activity, RNA polymerase II-specific"/>
    <property type="evidence" value="ECO:0007669"/>
    <property type="project" value="TreeGrafter"/>
</dbReference>
<dbReference type="OrthoDB" id="6077919at2759"/>
<dbReference type="PROSITE" id="PS50157">
    <property type="entry name" value="ZINC_FINGER_C2H2_2"/>
    <property type="match status" value="2"/>
</dbReference>
<evidence type="ECO:0000256" key="5">
    <source>
        <dbReference type="PROSITE-ProRule" id="PRU00042"/>
    </source>
</evidence>